<evidence type="ECO:0000313" key="6">
    <source>
        <dbReference type="EMBL" id="VDK46881.1"/>
    </source>
</evidence>
<feature type="transmembrane region" description="Helical" evidence="5">
    <location>
        <begin position="143"/>
        <end position="164"/>
    </location>
</feature>
<dbReference type="EMBL" id="UYRR01031155">
    <property type="protein sequence ID" value="VDK46881.1"/>
    <property type="molecule type" value="Genomic_DNA"/>
</dbReference>
<evidence type="ECO:0000313" key="7">
    <source>
        <dbReference type="Proteomes" id="UP000267096"/>
    </source>
</evidence>
<keyword evidence="2 5" id="KW-0812">Transmembrane</keyword>
<dbReference type="AlphaFoldDB" id="A0A0M3JWS9"/>
<dbReference type="Proteomes" id="UP000267096">
    <property type="component" value="Unassembled WGS sequence"/>
</dbReference>
<dbReference type="GO" id="GO:0005886">
    <property type="term" value="C:plasma membrane"/>
    <property type="evidence" value="ECO:0007669"/>
    <property type="project" value="TreeGrafter"/>
</dbReference>
<keyword evidence="3 5" id="KW-1133">Transmembrane helix</keyword>
<dbReference type="OrthoDB" id="5831864at2759"/>
<evidence type="ECO:0000256" key="3">
    <source>
        <dbReference type="ARBA" id="ARBA00022989"/>
    </source>
</evidence>
<dbReference type="WBParaSite" id="ASIM_0001276201-mRNA-1">
    <property type="protein sequence ID" value="ASIM_0001276201-mRNA-1"/>
    <property type="gene ID" value="ASIM_0001276201"/>
</dbReference>
<gene>
    <name evidence="6" type="ORF">ASIM_LOCUS12228</name>
</gene>
<comment type="subcellular location">
    <subcellularLocation>
        <location evidence="1">Membrane</location>
        <topology evidence="1">Multi-pass membrane protein</topology>
    </subcellularLocation>
</comment>
<evidence type="ECO:0000256" key="1">
    <source>
        <dbReference type="ARBA" id="ARBA00004141"/>
    </source>
</evidence>
<evidence type="ECO:0000256" key="4">
    <source>
        <dbReference type="ARBA" id="ARBA00023136"/>
    </source>
</evidence>
<reference evidence="6 7" key="2">
    <citation type="submission" date="2018-11" db="EMBL/GenBank/DDBJ databases">
        <authorList>
            <consortium name="Pathogen Informatics"/>
        </authorList>
    </citation>
    <scope>NUCLEOTIDE SEQUENCE [LARGE SCALE GENOMIC DNA]</scope>
</reference>
<dbReference type="InterPro" id="IPR050579">
    <property type="entry name" value="PMP-22/EMP/MP20-like"/>
</dbReference>
<dbReference type="PANTHER" id="PTHR10671:SF103">
    <property type="entry name" value="CLAUDIN-LIKE IN CAENORHABDITIS"/>
    <property type="match status" value="1"/>
</dbReference>
<evidence type="ECO:0000256" key="5">
    <source>
        <dbReference type="SAM" id="Phobius"/>
    </source>
</evidence>
<dbReference type="PANTHER" id="PTHR10671">
    <property type="entry name" value="EPITHELIAL MEMBRANE PROTEIN-RELATED"/>
    <property type="match status" value="1"/>
</dbReference>
<name>A0A0M3JWS9_ANISI</name>
<proteinExistence type="predicted"/>
<accession>A0A0M3JWS9</accession>
<keyword evidence="7" id="KW-1185">Reference proteome</keyword>
<evidence type="ECO:0000313" key="8">
    <source>
        <dbReference type="WBParaSite" id="ASIM_0001276201-mRNA-1"/>
    </source>
</evidence>
<reference evidence="8" key="1">
    <citation type="submission" date="2017-02" db="UniProtKB">
        <authorList>
            <consortium name="WormBaseParasite"/>
        </authorList>
    </citation>
    <scope>IDENTIFICATION</scope>
</reference>
<dbReference type="Gene3D" id="1.20.140.150">
    <property type="match status" value="2"/>
</dbReference>
<keyword evidence="4 5" id="KW-0472">Membrane</keyword>
<organism evidence="8">
    <name type="scientific">Anisakis simplex</name>
    <name type="common">Herring worm</name>
    <dbReference type="NCBI Taxonomy" id="6269"/>
    <lineage>
        <taxon>Eukaryota</taxon>
        <taxon>Metazoa</taxon>
        <taxon>Ecdysozoa</taxon>
        <taxon>Nematoda</taxon>
        <taxon>Chromadorea</taxon>
        <taxon>Rhabditida</taxon>
        <taxon>Spirurina</taxon>
        <taxon>Ascaridomorpha</taxon>
        <taxon>Ascaridoidea</taxon>
        <taxon>Anisakidae</taxon>
        <taxon>Anisakis</taxon>
        <taxon>Anisakis simplex complex</taxon>
    </lineage>
</organism>
<protein>
    <submittedName>
        <fullName evidence="8">Claudin domain containing 1</fullName>
    </submittedName>
</protein>
<evidence type="ECO:0000256" key="2">
    <source>
        <dbReference type="ARBA" id="ARBA00022692"/>
    </source>
</evidence>
<sequence length="178" mass="19964">MHYAGAHVLAWMSLLVGTGTLIAAIGTDFWSTHRPVESVDIMSMHRGLWKQCTRYLIDTYCHNRFSKFTDDVLEVMRIGGFATAGDLFDGYRPPITAKKLQGICSACASIWYAHQNQMGQTLTFSVQQPDDLSLYRMHNQLAWSFYLAVCGSICQFLGGVFFACSRPRQSSSAYTHSV</sequence>